<feature type="disulfide bond" evidence="9">
    <location>
        <begin position="62"/>
        <end position="72"/>
    </location>
</feature>
<dbReference type="PRINTS" id="PR00258">
    <property type="entry name" value="SPERACTRCPTR"/>
</dbReference>
<feature type="domain" description="SRCR" evidence="10">
    <location>
        <begin position="110"/>
        <end position="154"/>
    </location>
</feature>
<dbReference type="AlphaFoldDB" id="A0A7K8JGN5"/>
<keyword evidence="4" id="KW-0675">Receptor</keyword>
<feature type="domain" description="SRCR" evidence="10">
    <location>
        <begin position="1"/>
        <end position="93"/>
    </location>
</feature>
<evidence type="ECO:0000313" key="11">
    <source>
        <dbReference type="EMBL" id="NXE03313.1"/>
    </source>
</evidence>
<dbReference type="Proteomes" id="UP000541605">
    <property type="component" value="Unassembled WGS sequence"/>
</dbReference>
<proteinExistence type="predicted"/>
<dbReference type="PANTHER" id="PTHR48071">
    <property type="entry name" value="SRCR DOMAIN-CONTAINING PROTEIN"/>
    <property type="match status" value="1"/>
</dbReference>
<evidence type="ECO:0000256" key="3">
    <source>
        <dbReference type="ARBA" id="ARBA00023157"/>
    </source>
</evidence>
<dbReference type="Pfam" id="PF00530">
    <property type="entry name" value="SRCR"/>
    <property type="match status" value="2"/>
</dbReference>
<evidence type="ECO:0000256" key="2">
    <source>
        <dbReference type="ARBA" id="ARBA00022737"/>
    </source>
</evidence>
<dbReference type="GO" id="GO:0031638">
    <property type="term" value="P:zymogen activation"/>
    <property type="evidence" value="ECO:0007669"/>
    <property type="project" value="TreeGrafter"/>
</dbReference>
<organism evidence="11 12">
    <name type="scientific">Chaetorhynchus papuensis</name>
    <name type="common">pygmy drongo</name>
    <dbReference type="NCBI Taxonomy" id="254446"/>
    <lineage>
        <taxon>Eukaryota</taxon>
        <taxon>Metazoa</taxon>
        <taxon>Chordata</taxon>
        <taxon>Craniata</taxon>
        <taxon>Vertebrata</taxon>
        <taxon>Euteleostomi</taxon>
        <taxon>Archelosauria</taxon>
        <taxon>Archosauria</taxon>
        <taxon>Dinosauria</taxon>
        <taxon>Saurischia</taxon>
        <taxon>Theropoda</taxon>
        <taxon>Coelurosauria</taxon>
        <taxon>Aves</taxon>
        <taxon>Neognathae</taxon>
        <taxon>Neoaves</taxon>
        <taxon>Telluraves</taxon>
        <taxon>Australaves</taxon>
        <taxon>Passeriformes</taxon>
        <taxon>Rhipiduridae</taxon>
        <taxon>Chaetorhynchus</taxon>
    </lineage>
</organism>
<evidence type="ECO:0000256" key="5">
    <source>
        <dbReference type="ARBA" id="ARBA00023180"/>
    </source>
</evidence>
<keyword evidence="3 9" id="KW-1015">Disulfide bond</keyword>
<dbReference type="Gene3D" id="3.10.250.10">
    <property type="entry name" value="SRCR-like domain"/>
    <property type="match status" value="2"/>
</dbReference>
<feature type="disulfide bond" evidence="9">
    <location>
        <begin position="18"/>
        <end position="82"/>
    </location>
</feature>
<dbReference type="InterPro" id="IPR036772">
    <property type="entry name" value="SRCR-like_dom_sf"/>
</dbReference>
<dbReference type="PANTHER" id="PTHR48071:SF24">
    <property type="entry name" value="DELETED IN MALIGNANT BRAIN TUMORS 1 PROTEIN-LIKE"/>
    <property type="match status" value="1"/>
</dbReference>
<protein>
    <recommendedName>
        <fullName evidence="8">Soluble scavenger receptor cysteine-rich domain-containing protein SSC5D</fullName>
    </recommendedName>
</protein>
<keyword evidence="2" id="KW-0677">Repeat</keyword>
<reference evidence="11 12" key="1">
    <citation type="submission" date="2019-09" db="EMBL/GenBank/DDBJ databases">
        <title>Bird 10,000 Genomes (B10K) Project - Family phase.</title>
        <authorList>
            <person name="Zhang G."/>
        </authorList>
    </citation>
    <scope>NUCLEOTIDE SEQUENCE [LARGE SCALE GENOMIC DNA]</scope>
    <source>
        <strain evidence="11">B10K-CU-031-19</strain>
        <tissue evidence="11">Muscle</tissue>
    </source>
</reference>
<comment type="function">
    <text evidence="6">Binds to extracellular matrix proteins. Binds to pathogen-associated molecular patterns (PAMPs) present on the cell walls of Gram-positive and Gram-negative bacteria and fungi, behaving as a pattern recognition receptor (PRR). Induces bacterial and fungal aggregation and subsequent inhibition of PAMP-induced cytokine release. Does not possess intrinsic bactericidal activity. May play a role in the innate defense and homeostasis of certain epithelial surfaces.</text>
</comment>
<evidence type="ECO:0000256" key="6">
    <source>
        <dbReference type="ARBA" id="ARBA00058074"/>
    </source>
</evidence>
<sequence length="154" mass="16089">ACAGRVEVLHEHLWGTVCDDTWAFAAAAVVCRYLGCGQVIAAPPRAHFGPGRGPVWLDGLTCTGEEGALDECRHKGWGVHTCEHSEDAGVVCAGEPQVGAGSGLADLAHLRLAEGPHRCAGRVQVLHEGRWGGVCGRTWDLAAAQVSCRQLGCG</sequence>
<evidence type="ECO:0000313" key="12">
    <source>
        <dbReference type="Proteomes" id="UP000541605"/>
    </source>
</evidence>
<dbReference type="FunFam" id="3.10.250.10:FF:000007">
    <property type="entry name" value="Soluble scavenger receptor cysteine-rich domain-containing protein SSC5D"/>
    <property type="match status" value="1"/>
</dbReference>
<evidence type="ECO:0000259" key="10">
    <source>
        <dbReference type="PROSITE" id="PS50287"/>
    </source>
</evidence>
<dbReference type="EMBL" id="VWYX01005055">
    <property type="protein sequence ID" value="NXE03313.1"/>
    <property type="molecule type" value="Genomic_DNA"/>
</dbReference>
<dbReference type="GO" id="GO:0005615">
    <property type="term" value="C:extracellular space"/>
    <property type="evidence" value="ECO:0007669"/>
    <property type="project" value="TreeGrafter"/>
</dbReference>
<comment type="subunit">
    <text evidence="7">Interacts with LGALS1 and laminin.</text>
</comment>
<evidence type="ECO:0000256" key="8">
    <source>
        <dbReference type="ARBA" id="ARBA00069168"/>
    </source>
</evidence>
<dbReference type="InterPro" id="IPR001190">
    <property type="entry name" value="SRCR"/>
</dbReference>
<accession>A0A7K8JGN5</accession>
<evidence type="ECO:0000256" key="1">
    <source>
        <dbReference type="ARBA" id="ARBA00022729"/>
    </source>
</evidence>
<keyword evidence="12" id="KW-1185">Reference proteome</keyword>
<comment type="caution">
    <text evidence="11">The sequence shown here is derived from an EMBL/GenBank/DDBJ whole genome shotgun (WGS) entry which is preliminary data.</text>
</comment>
<feature type="non-terminal residue" evidence="11">
    <location>
        <position position="1"/>
    </location>
</feature>
<dbReference type="PROSITE" id="PS50287">
    <property type="entry name" value="SRCR_2"/>
    <property type="match status" value="2"/>
</dbReference>
<evidence type="ECO:0000256" key="7">
    <source>
        <dbReference type="ARBA" id="ARBA00064153"/>
    </source>
</evidence>
<evidence type="ECO:0000256" key="9">
    <source>
        <dbReference type="PROSITE-ProRule" id="PRU00196"/>
    </source>
</evidence>
<comment type="caution">
    <text evidence="9">Lacks conserved residue(s) required for the propagation of feature annotation.</text>
</comment>
<dbReference type="GO" id="GO:0005886">
    <property type="term" value="C:plasma membrane"/>
    <property type="evidence" value="ECO:0007669"/>
    <property type="project" value="TreeGrafter"/>
</dbReference>
<dbReference type="GO" id="GO:0004252">
    <property type="term" value="F:serine-type endopeptidase activity"/>
    <property type="evidence" value="ECO:0007669"/>
    <property type="project" value="TreeGrafter"/>
</dbReference>
<feature type="disulfide bond" evidence="9">
    <location>
        <begin position="31"/>
        <end position="92"/>
    </location>
</feature>
<dbReference type="SMART" id="SM00202">
    <property type="entry name" value="SR"/>
    <property type="match status" value="1"/>
</dbReference>
<evidence type="ECO:0000256" key="4">
    <source>
        <dbReference type="ARBA" id="ARBA00023170"/>
    </source>
</evidence>
<dbReference type="PROSITE" id="PS00420">
    <property type="entry name" value="SRCR_1"/>
    <property type="match status" value="1"/>
</dbReference>
<dbReference type="SUPFAM" id="SSF56487">
    <property type="entry name" value="SRCR-like"/>
    <property type="match status" value="2"/>
</dbReference>
<name>A0A7K8JGN5_9PASS</name>
<keyword evidence="5" id="KW-0325">Glycoprotein</keyword>
<feature type="non-terminal residue" evidence="11">
    <location>
        <position position="154"/>
    </location>
</feature>
<gene>
    <name evidence="11" type="primary">Ssc4d_1</name>
    <name evidence="11" type="ORF">CHAPAP_R01358</name>
</gene>
<keyword evidence="1" id="KW-0732">Signal</keyword>